<dbReference type="AlphaFoldDB" id="A0A0L6W2S8"/>
<gene>
    <name evidence="2" type="ORF">Tfer_1455</name>
</gene>
<evidence type="ECO:0000259" key="1">
    <source>
        <dbReference type="Pfam" id="PF08388"/>
    </source>
</evidence>
<evidence type="ECO:0000313" key="2">
    <source>
        <dbReference type="EMBL" id="KNZ69845.1"/>
    </source>
</evidence>
<protein>
    <recommendedName>
        <fullName evidence="1">Group II intron maturase-specific domain-containing protein</fullName>
    </recommendedName>
</protein>
<proteinExistence type="predicted"/>
<comment type="caution">
    <text evidence="2">The sequence shown here is derived from an EMBL/GenBank/DDBJ whole genome shotgun (WGS) entry which is preliminary data.</text>
</comment>
<reference evidence="3" key="1">
    <citation type="submission" date="2015-07" db="EMBL/GenBank/DDBJ databases">
        <title>Complete Genome of Thermincola ferriacetica strain Z-0001T.</title>
        <authorList>
            <person name="Lusk B."/>
            <person name="Badalamenti J.P."/>
            <person name="Parameswaran P."/>
            <person name="Bond D.R."/>
            <person name="Torres C.I."/>
        </authorList>
    </citation>
    <scope>NUCLEOTIDE SEQUENCE [LARGE SCALE GENOMIC DNA]</scope>
    <source>
        <strain evidence="3">Z-0001</strain>
    </source>
</reference>
<accession>A0A0L6W2S8</accession>
<dbReference type="PATRIC" id="fig|281456.6.peg.1556"/>
<keyword evidence="3" id="KW-1185">Reference proteome</keyword>
<dbReference type="Pfam" id="PF08388">
    <property type="entry name" value="GIIM"/>
    <property type="match status" value="1"/>
</dbReference>
<evidence type="ECO:0000313" key="3">
    <source>
        <dbReference type="Proteomes" id="UP000037175"/>
    </source>
</evidence>
<name>A0A0L6W2S8_9FIRM</name>
<dbReference type="InterPro" id="IPR013597">
    <property type="entry name" value="Mat_intron_G2"/>
</dbReference>
<dbReference type="Proteomes" id="UP000037175">
    <property type="component" value="Unassembled WGS sequence"/>
</dbReference>
<sequence length="310" mass="36636">MQKHRQSTGTAGVKPLLNMLNCGNTCWTKPQHRSCTTQQLRFAPTQLVPSSAATVFAVTWQKSRHQGGRGQGYYYDLPRRSFGTTGQAAHWEKAAACLADGPFLLNKAIKPTQMSGFAEWPTNGVLNDSFGVTIFADQVQKPRRSCGERLKKFRLELAEEKTRIIRFTRFRKEENQSFEFLGFEYRWGTSRQGKDIIKRRTSGKKVRKSLQAFKEWCRENRNNRLLKLFGQLNPKLRGYHNYYRIIGNYEGINEFYQNAVRILYKWLNRRSRRRSFNWMEFRKTLDRYKILRPRIMESRNCQLELEFDFV</sequence>
<feature type="domain" description="Group II intron maturase-specific" evidence="1">
    <location>
        <begin position="210"/>
        <end position="278"/>
    </location>
</feature>
<dbReference type="RefSeq" id="WP_052217594.1">
    <property type="nucleotide sequence ID" value="NZ_LGTE01000008.1"/>
</dbReference>
<dbReference type="EMBL" id="LGTE01000008">
    <property type="protein sequence ID" value="KNZ69845.1"/>
    <property type="molecule type" value="Genomic_DNA"/>
</dbReference>
<organism evidence="2 3">
    <name type="scientific">Thermincola ferriacetica</name>
    <dbReference type="NCBI Taxonomy" id="281456"/>
    <lineage>
        <taxon>Bacteria</taxon>
        <taxon>Bacillati</taxon>
        <taxon>Bacillota</taxon>
        <taxon>Clostridia</taxon>
        <taxon>Eubacteriales</taxon>
        <taxon>Thermincolaceae</taxon>
        <taxon>Thermincola</taxon>
    </lineage>
</organism>